<sequence>MKTVKSGSSFLKLISLNIEGDKHIPDVLAFLKREKPEVVCLQEVYLQDFEFFKKELGMKGEHALMIKKPLYTKKDTGVPFPYGICLLSKYPFQQFRQSYYHGNAASVPELQKEDPNKEYGVLLYGTLEKENVKFTIGTTHFTWTPNGQADERQREHLSALLKILKGIPEIVFCGDFNAPRGRKIFAKIAQQYIDHIPKKYATSINKDVHQKGGLQLMVDGLFSTPHYKTRNVRLVKAGSDHLAITAEIARQTIKRQTKGPLRRGL</sequence>
<name>A0A1F5Q2N5_9BACT</name>
<evidence type="ECO:0000256" key="6">
    <source>
        <dbReference type="ARBA" id="ARBA00022801"/>
    </source>
</evidence>
<dbReference type="GO" id="GO:0046872">
    <property type="term" value="F:metal ion binding"/>
    <property type="evidence" value="ECO:0007669"/>
    <property type="project" value="UniProtKB-KW"/>
</dbReference>
<proteinExistence type="predicted"/>
<comment type="caution">
    <text evidence="10">The sequence shown here is derived from an EMBL/GenBank/DDBJ whole genome shotgun (WGS) entry which is preliminary data.</text>
</comment>
<protein>
    <recommendedName>
        <fullName evidence="9">Endonuclease/exonuclease/phosphatase domain-containing protein</fullName>
    </recommendedName>
</protein>
<keyword evidence="6" id="KW-0378">Hydrolase</keyword>
<dbReference type="Proteomes" id="UP000177281">
    <property type="component" value="Unassembled WGS sequence"/>
</dbReference>
<evidence type="ECO:0000256" key="8">
    <source>
        <dbReference type="ARBA" id="ARBA00023204"/>
    </source>
</evidence>
<evidence type="ECO:0000256" key="4">
    <source>
        <dbReference type="ARBA" id="ARBA00022723"/>
    </source>
</evidence>
<comment type="cofactor">
    <cofactor evidence="2">
        <name>Mg(2+)</name>
        <dbReference type="ChEBI" id="CHEBI:18420"/>
    </cofactor>
</comment>
<dbReference type="GO" id="GO:0004518">
    <property type="term" value="F:nuclease activity"/>
    <property type="evidence" value="ECO:0007669"/>
    <property type="project" value="UniProtKB-KW"/>
</dbReference>
<dbReference type="Pfam" id="PF03372">
    <property type="entry name" value="Exo_endo_phos"/>
    <property type="match status" value="1"/>
</dbReference>
<dbReference type="STRING" id="1817841.A3B10_04585"/>
<keyword evidence="7" id="KW-0460">Magnesium</keyword>
<evidence type="ECO:0000256" key="1">
    <source>
        <dbReference type="ARBA" id="ARBA00001936"/>
    </source>
</evidence>
<dbReference type="AlphaFoldDB" id="A0A1F5Q2N5"/>
<dbReference type="EMBL" id="MFFB01000004">
    <property type="protein sequence ID" value="OGE96439.1"/>
    <property type="molecule type" value="Genomic_DNA"/>
</dbReference>
<dbReference type="Gene3D" id="3.60.10.10">
    <property type="entry name" value="Endonuclease/exonuclease/phosphatase"/>
    <property type="match status" value="1"/>
</dbReference>
<evidence type="ECO:0000313" key="11">
    <source>
        <dbReference type="Proteomes" id="UP000177281"/>
    </source>
</evidence>
<keyword evidence="4" id="KW-0479">Metal-binding</keyword>
<comment type="cofactor">
    <cofactor evidence="1">
        <name>Mn(2+)</name>
        <dbReference type="ChEBI" id="CHEBI:29035"/>
    </cofactor>
</comment>
<keyword evidence="5" id="KW-0227">DNA damage</keyword>
<feature type="domain" description="Endonuclease/exonuclease/phosphatase" evidence="9">
    <location>
        <begin position="15"/>
        <end position="241"/>
    </location>
</feature>
<evidence type="ECO:0000256" key="2">
    <source>
        <dbReference type="ARBA" id="ARBA00001946"/>
    </source>
</evidence>
<dbReference type="InterPro" id="IPR051547">
    <property type="entry name" value="TDP2-like"/>
</dbReference>
<evidence type="ECO:0000313" key="10">
    <source>
        <dbReference type="EMBL" id="OGE96439.1"/>
    </source>
</evidence>
<dbReference type="PANTHER" id="PTHR15822:SF4">
    <property type="entry name" value="TYROSYL-DNA PHOSPHODIESTERASE 2"/>
    <property type="match status" value="1"/>
</dbReference>
<keyword evidence="3" id="KW-0540">Nuclease</keyword>
<gene>
    <name evidence="10" type="ORF">A3B10_04585</name>
</gene>
<reference evidence="10 11" key="1">
    <citation type="journal article" date="2016" name="Nat. Commun.">
        <title>Thousands of microbial genomes shed light on interconnected biogeochemical processes in an aquifer system.</title>
        <authorList>
            <person name="Anantharaman K."/>
            <person name="Brown C.T."/>
            <person name="Hug L.A."/>
            <person name="Sharon I."/>
            <person name="Castelle C.J."/>
            <person name="Probst A.J."/>
            <person name="Thomas B.C."/>
            <person name="Singh A."/>
            <person name="Wilkins M.J."/>
            <person name="Karaoz U."/>
            <person name="Brodie E.L."/>
            <person name="Williams K.H."/>
            <person name="Hubbard S.S."/>
            <person name="Banfield J.F."/>
        </authorList>
    </citation>
    <scope>NUCLEOTIDE SEQUENCE [LARGE SCALE GENOMIC DNA]</scope>
</reference>
<evidence type="ECO:0000256" key="3">
    <source>
        <dbReference type="ARBA" id="ARBA00022722"/>
    </source>
</evidence>
<evidence type="ECO:0000256" key="7">
    <source>
        <dbReference type="ARBA" id="ARBA00022842"/>
    </source>
</evidence>
<evidence type="ECO:0000259" key="9">
    <source>
        <dbReference type="Pfam" id="PF03372"/>
    </source>
</evidence>
<dbReference type="PANTHER" id="PTHR15822">
    <property type="entry name" value="TRAF AND TNF RECEPTOR-ASSOCIATED PROTEIN"/>
    <property type="match status" value="1"/>
</dbReference>
<dbReference type="InterPro" id="IPR005135">
    <property type="entry name" value="Endo/exonuclease/phosphatase"/>
</dbReference>
<accession>A0A1F5Q2N5</accession>
<dbReference type="GO" id="GO:0006281">
    <property type="term" value="P:DNA repair"/>
    <property type="evidence" value="ECO:0007669"/>
    <property type="project" value="UniProtKB-KW"/>
</dbReference>
<keyword evidence="8" id="KW-0234">DNA repair</keyword>
<dbReference type="InterPro" id="IPR036691">
    <property type="entry name" value="Endo/exonu/phosph_ase_sf"/>
</dbReference>
<evidence type="ECO:0000256" key="5">
    <source>
        <dbReference type="ARBA" id="ARBA00022763"/>
    </source>
</evidence>
<dbReference type="SUPFAM" id="SSF56219">
    <property type="entry name" value="DNase I-like"/>
    <property type="match status" value="1"/>
</dbReference>
<dbReference type="GO" id="GO:0016787">
    <property type="term" value="F:hydrolase activity"/>
    <property type="evidence" value="ECO:0007669"/>
    <property type="project" value="UniProtKB-KW"/>
</dbReference>
<organism evidence="10 11">
    <name type="scientific">Candidatus Doudnabacteria bacterium RIFCSPLOWO2_01_FULL_44_21</name>
    <dbReference type="NCBI Taxonomy" id="1817841"/>
    <lineage>
        <taxon>Bacteria</taxon>
        <taxon>Candidatus Doudnaibacteriota</taxon>
    </lineage>
</organism>